<proteinExistence type="predicted"/>
<dbReference type="GeneID" id="9586646"/>
<dbReference type="PANTHER" id="PTHR38248">
    <property type="entry name" value="FUNK1 6"/>
    <property type="match status" value="1"/>
</dbReference>
<gene>
    <name evidence="3" type="ORF">SCHCODRAFT_107389</name>
</gene>
<feature type="compositionally biased region" description="Acidic residues" evidence="1">
    <location>
        <begin position="617"/>
        <end position="637"/>
    </location>
</feature>
<sequence length="859" mass="97223">MAATRETVCAKMGSVPEIPLEDFISYFLPSQKLDAGQLKTVFDKLTQEWHVHQDLPAGDCAKRKSCAAIWASDNAPLSVDDQHRTFWTGYVRAPAELSGSARVDYSDLVAIHGQIIQCCTEVDGSKTLKQMTTLKNNATRSLASHELPLSMPDGVHLLTTDLAEEFDWHDVVVAEEYMYLRDCAESGIWDIDMDVEEPHPTETQQKLENAKRVLWCMHQTLCTDPRRRFAFGITFANTEVRLWHYSHAVVVVSKPFDLDVNAKTLIDVYSRFAFATREELGFDPKIELIRSPTSPSRLEAPHQYRITVRGHRYITVNIISNQSADNGIGRCTRVWAAYREGEDTKKLYAIKDCWLEEGRKTEYDIYQDLMQAIDAYDWERCCHKPMKRKKLADYKGAEPIDPRYGLSKEERKAFFIPIYEGEKVEIAPGVYDNTEKVIGRGYVFPCPSDRLVYSVYEGAVLAGAQGSVLVGVAGNSDTTDYPRQSKGRFLRDIPAREHHRLVMAVGRKLLEVKETKATFSTIKDASYALFILHAMGYLYRDISSGNILQYKGQGVLADIEYVKAATALQTHKQRMGTADFVAVEVVNGEFLTEPSVRKGVLAILTGRFKDSKGDPASQDDEPSSDEDASSEEEEEDAPVALPIDGRQLEWRFREAHDLESIWWLVLWILFRHHAIGVGALPSDYDPVAQLNRYNSMFPHYHFSTAIERVGVLLFERHLVAALQLLLPEWRKAMTARLKEIRILLKEIYDDCQGKPPHPVTWFLVHEMCAAGERIQGSLAPIAEETLDVVAHTDRIPRETLDTVDTQGSHRATRIKRRRQDMQSSADSTESQPKRKKTGAGKASTSQGPRRSVRLNGQQH</sequence>
<dbReference type="Gene3D" id="1.10.510.10">
    <property type="entry name" value="Transferase(Phosphotransferase) domain 1"/>
    <property type="match status" value="1"/>
</dbReference>
<dbReference type="AlphaFoldDB" id="D8PY30"/>
<evidence type="ECO:0000256" key="1">
    <source>
        <dbReference type="SAM" id="MobiDB-lite"/>
    </source>
</evidence>
<dbReference type="PANTHER" id="PTHR38248:SF2">
    <property type="entry name" value="FUNK1 11"/>
    <property type="match status" value="1"/>
</dbReference>
<evidence type="ECO:0000313" key="4">
    <source>
        <dbReference type="Proteomes" id="UP000007431"/>
    </source>
</evidence>
<evidence type="ECO:0000313" key="3">
    <source>
        <dbReference type="EMBL" id="EFI99778.1"/>
    </source>
</evidence>
<dbReference type="KEGG" id="scm:SCHCO_02534119"/>
<dbReference type="EMBL" id="GL377304">
    <property type="protein sequence ID" value="EFI99778.1"/>
    <property type="molecule type" value="Genomic_DNA"/>
</dbReference>
<dbReference type="OrthoDB" id="312874at2759"/>
<accession>D8PY30</accession>
<dbReference type="InterPro" id="IPR040976">
    <property type="entry name" value="Pkinase_fungal"/>
</dbReference>
<name>D8PY30_SCHCM</name>
<feature type="region of interest" description="Disordered" evidence="1">
    <location>
        <begin position="800"/>
        <end position="859"/>
    </location>
</feature>
<dbReference type="InterPro" id="IPR011009">
    <property type="entry name" value="Kinase-like_dom_sf"/>
</dbReference>
<dbReference type="STRING" id="578458.D8PY30"/>
<dbReference type="Pfam" id="PF17667">
    <property type="entry name" value="Pkinase_fungal"/>
    <property type="match status" value="1"/>
</dbReference>
<dbReference type="VEuPathDB" id="FungiDB:SCHCODRAFT_02534119"/>
<dbReference type="SUPFAM" id="SSF56112">
    <property type="entry name" value="Protein kinase-like (PK-like)"/>
    <property type="match status" value="1"/>
</dbReference>
<reference evidence="3 4" key="1">
    <citation type="journal article" date="2010" name="Nat. Biotechnol.">
        <title>Genome sequence of the model mushroom Schizophyllum commune.</title>
        <authorList>
            <person name="Ohm R.A."/>
            <person name="de Jong J.F."/>
            <person name="Lugones L.G."/>
            <person name="Aerts A."/>
            <person name="Kothe E."/>
            <person name="Stajich J.E."/>
            <person name="de Vries R.P."/>
            <person name="Record E."/>
            <person name="Levasseur A."/>
            <person name="Baker S.E."/>
            <person name="Bartholomew K.A."/>
            <person name="Coutinho P.M."/>
            <person name="Erdmann S."/>
            <person name="Fowler T.J."/>
            <person name="Gathman A.C."/>
            <person name="Lombard V."/>
            <person name="Henrissat B."/>
            <person name="Knabe N."/>
            <person name="Kuees U."/>
            <person name="Lilly W.W."/>
            <person name="Lindquist E."/>
            <person name="Lucas S."/>
            <person name="Magnuson J.K."/>
            <person name="Piumi F."/>
            <person name="Raudaskoski M."/>
            <person name="Salamov A."/>
            <person name="Schmutz J."/>
            <person name="Schwarze F.W.M.R."/>
            <person name="vanKuyk P.A."/>
            <person name="Horton J.S."/>
            <person name="Grigoriev I.V."/>
            <person name="Woesten H.A.B."/>
        </authorList>
    </citation>
    <scope>NUCLEOTIDE SEQUENCE [LARGE SCALE GENOMIC DNA]</scope>
    <source>
        <strain evidence="4">H4-8 / FGSC 9210</strain>
    </source>
</reference>
<dbReference type="HOGENOM" id="CLU_011584_1_2_1"/>
<keyword evidence="4" id="KW-1185">Reference proteome</keyword>
<organism evidence="4">
    <name type="scientific">Schizophyllum commune (strain H4-8 / FGSC 9210)</name>
    <name type="common">Split gill fungus</name>
    <dbReference type="NCBI Taxonomy" id="578458"/>
    <lineage>
        <taxon>Eukaryota</taxon>
        <taxon>Fungi</taxon>
        <taxon>Dikarya</taxon>
        <taxon>Basidiomycota</taxon>
        <taxon>Agaricomycotina</taxon>
        <taxon>Agaricomycetes</taxon>
        <taxon>Agaricomycetidae</taxon>
        <taxon>Agaricales</taxon>
        <taxon>Schizophyllaceae</taxon>
        <taxon>Schizophyllum</taxon>
    </lineage>
</organism>
<protein>
    <recommendedName>
        <fullName evidence="2">Fungal-type protein kinase domain-containing protein</fullName>
    </recommendedName>
</protein>
<feature type="domain" description="Fungal-type protein kinase" evidence="2">
    <location>
        <begin position="197"/>
        <end position="668"/>
    </location>
</feature>
<dbReference type="Proteomes" id="UP000007431">
    <property type="component" value="Unassembled WGS sequence"/>
</dbReference>
<dbReference type="InParanoid" id="D8PY30"/>
<feature type="non-terminal residue" evidence="3">
    <location>
        <position position="859"/>
    </location>
</feature>
<dbReference type="OMA" id="SHARDNT"/>
<feature type="region of interest" description="Disordered" evidence="1">
    <location>
        <begin position="611"/>
        <end position="638"/>
    </location>
</feature>
<evidence type="ECO:0000259" key="2">
    <source>
        <dbReference type="Pfam" id="PF17667"/>
    </source>
</evidence>
<dbReference type="RefSeq" id="XP_003034681.1">
    <property type="nucleotide sequence ID" value="XM_003034635.1"/>
</dbReference>
<feature type="compositionally biased region" description="Polar residues" evidence="1">
    <location>
        <begin position="821"/>
        <end position="830"/>
    </location>
</feature>
<feature type="compositionally biased region" description="Polar residues" evidence="1">
    <location>
        <begin position="842"/>
        <end position="859"/>
    </location>
</feature>